<evidence type="ECO:0000256" key="3">
    <source>
        <dbReference type="SAM" id="SignalP"/>
    </source>
</evidence>
<dbReference type="InterPro" id="IPR025392">
    <property type="entry name" value="DUF4124"/>
</dbReference>
<dbReference type="Pfam" id="PF13511">
    <property type="entry name" value="DUF4124"/>
    <property type="match status" value="1"/>
</dbReference>
<feature type="coiled-coil region" evidence="1">
    <location>
        <begin position="73"/>
        <end position="100"/>
    </location>
</feature>
<keyword evidence="3" id="KW-0732">Signal</keyword>
<evidence type="ECO:0000259" key="4">
    <source>
        <dbReference type="Pfam" id="PF13511"/>
    </source>
</evidence>
<keyword evidence="6" id="KW-1185">Reference proteome</keyword>
<proteinExistence type="predicted"/>
<feature type="domain" description="DUF4124" evidence="4">
    <location>
        <begin position="16"/>
        <end position="70"/>
    </location>
</feature>
<evidence type="ECO:0000256" key="2">
    <source>
        <dbReference type="SAM" id="MobiDB-lite"/>
    </source>
</evidence>
<dbReference type="AlphaFoldDB" id="A0A2U2N2B3"/>
<evidence type="ECO:0000313" key="6">
    <source>
        <dbReference type="Proteomes" id="UP000245474"/>
    </source>
</evidence>
<accession>A0A2U2N2B3</accession>
<dbReference type="Proteomes" id="UP000245474">
    <property type="component" value="Unassembled WGS sequence"/>
</dbReference>
<feature type="coiled-coil region" evidence="1">
    <location>
        <begin position="128"/>
        <end position="155"/>
    </location>
</feature>
<dbReference type="EMBL" id="QFFI01000013">
    <property type="protein sequence ID" value="PWG63114.1"/>
    <property type="molecule type" value="Genomic_DNA"/>
</dbReference>
<name>A0A2U2N2B3_9GAMM</name>
<protein>
    <submittedName>
        <fullName evidence="5">DUF4124 domain-containing protein</fullName>
    </submittedName>
</protein>
<reference evidence="5 6" key="1">
    <citation type="submission" date="2018-05" db="EMBL/GenBank/DDBJ databases">
        <title>Spiribacter halobius sp. nov., a moderately halophilic bacterium isolated from marine solar saltern.</title>
        <authorList>
            <person name="Zheng W.-S."/>
            <person name="Lu D.-C."/>
            <person name="Du Z.-J."/>
        </authorList>
    </citation>
    <scope>NUCLEOTIDE SEQUENCE [LARGE SCALE GENOMIC DNA]</scope>
    <source>
        <strain evidence="5 6">E85</strain>
    </source>
</reference>
<feature type="chain" id="PRO_5015470317" evidence="3">
    <location>
        <begin position="26"/>
        <end position="210"/>
    </location>
</feature>
<feature type="compositionally biased region" description="Basic and acidic residues" evidence="2">
    <location>
        <begin position="47"/>
        <end position="58"/>
    </location>
</feature>
<organism evidence="5 6">
    <name type="scientific">Sediminicurvatus halobius</name>
    <dbReference type="NCBI Taxonomy" id="2182432"/>
    <lineage>
        <taxon>Bacteria</taxon>
        <taxon>Pseudomonadati</taxon>
        <taxon>Pseudomonadota</taxon>
        <taxon>Gammaproteobacteria</taxon>
        <taxon>Chromatiales</taxon>
        <taxon>Ectothiorhodospiraceae</taxon>
        <taxon>Sediminicurvatus</taxon>
    </lineage>
</organism>
<dbReference type="OrthoDB" id="7064973at2"/>
<feature type="signal peptide" evidence="3">
    <location>
        <begin position="1"/>
        <end position="25"/>
    </location>
</feature>
<feature type="region of interest" description="Disordered" evidence="2">
    <location>
        <begin position="36"/>
        <end position="59"/>
    </location>
</feature>
<gene>
    <name evidence="5" type="ORF">DEM34_09690</name>
</gene>
<dbReference type="RefSeq" id="WP_109678613.1">
    <property type="nucleotide sequence ID" value="NZ_CP086615.1"/>
</dbReference>
<comment type="caution">
    <text evidence="5">The sequence shown here is derived from an EMBL/GenBank/DDBJ whole genome shotgun (WGS) entry which is preliminary data.</text>
</comment>
<evidence type="ECO:0000313" key="5">
    <source>
        <dbReference type="EMBL" id="PWG63114.1"/>
    </source>
</evidence>
<keyword evidence="1" id="KW-0175">Coiled coil</keyword>
<evidence type="ECO:0000256" key="1">
    <source>
        <dbReference type="SAM" id="Coils"/>
    </source>
</evidence>
<sequence>MARSLRQPVAGALLVLLLWSTAVPAPTYKWVDDEGNVHYSDTLPPEEAQRRREREVKSDTGITVERIEPPPTLEQMEALARQREAEAARDREAAAQAERDRNLLLTFQSVAEMEEARDERLQAIDGQIALTRSRIDTLETRLERRREEVIRLERSGGSDPTPLYEEIGQLEARIAENRAFVERQRAEQARIRAQFARDMARFRELTRTSD</sequence>